<feature type="transmembrane region" description="Helical" evidence="1">
    <location>
        <begin position="153"/>
        <end position="175"/>
    </location>
</feature>
<dbReference type="InterPro" id="IPR007138">
    <property type="entry name" value="ABM_dom"/>
</dbReference>
<dbReference type="Pfam" id="PF03992">
    <property type="entry name" value="ABM"/>
    <property type="match status" value="1"/>
</dbReference>
<feature type="transmembrane region" description="Helical" evidence="1">
    <location>
        <begin position="126"/>
        <end position="147"/>
    </location>
</feature>
<accession>A0ABP5J3F3</accession>
<dbReference type="PANTHER" id="PTHR40057:SF1">
    <property type="entry name" value="SLR1162 PROTEIN"/>
    <property type="match status" value="1"/>
</dbReference>
<organism evidence="3 4">
    <name type="scientific">Nocardioides furvisabuli</name>
    <dbReference type="NCBI Taxonomy" id="375542"/>
    <lineage>
        <taxon>Bacteria</taxon>
        <taxon>Bacillati</taxon>
        <taxon>Actinomycetota</taxon>
        <taxon>Actinomycetes</taxon>
        <taxon>Propionibacteriales</taxon>
        <taxon>Nocardioidaceae</taxon>
        <taxon>Nocardioides</taxon>
    </lineage>
</organism>
<keyword evidence="4" id="KW-1185">Reference proteome</keyword>
<dbReference type="Proteomes" id="UP001501161">
    <property type="component" value="Unassembled WGS sequence"/>
</dbReference>
<dbReference type="InterPro" id="IPR011008">
    <property type="entry name" value="Dimeric_a/b-barrel"/>
</dbReference>
<evidence type="ECO:0000256" key="1">
    <source>
        <dbReference type="SAM" id="Phobius"/>
    </source>
</evidence>
<keyword evidence="1" id="KW-0812">Transmembrane</keyword>
<keyword evidence="1" id="KW-1133">Transmembrane helix</keyword>
<sequence length="185" mass="20776">MVTMSAPVTVSVTRHVDPSHTTQMLAWMQAGTSMAEKFDGFLGSGWVRPSADSADWHMLYRFADAEALAAWEASPQRAWWLEAAAGDVVESRRERRTGIEGWFDEPASVELLSAAPTAPPRWKQMIVIYLVFLPLSLAANAVASQTIADWALVARVVLVTTVMTPLMTYVFLPWITRRMAWWLHR</sequence>
<dbReference type="InterPro" id="IPR038762">
    <property type="entry name" value="ABM_predict"/>
</dbReference>
<proteinExistence type="predicted"/>
<dbReference type="EMBL" id="BAAAMQ010000014">
    <property type="protein sequence ID" value="GAA2111484.1"/>
    <property type="molecule type" value="Genomic_DNA"/>
</dbReference>
<evidence type="ECO:0000313" key="3">
    <source>
        <dbReference type="EMBL" id="GAA2111484.1"/>
    </source>
</evidence>
<evidence type="ECO:0000313" key="4">
    <source>
        <dbReference type="Proteomes" id="UP001501161"/>
    </source>
</evidence>
<gene>
    <name evidence="3" type="ORF">GCM10009726_27710</name>
</gene>
<dbReference type="SUPFAM" id="SSF54909">
    <property type="entry name" value="Dimeric alpha+beta barrel"/>
    <property type="match status" value="1"/>
</dbReference>
<evidence type="ECO:0000259" key="2">
    <source>
        <dbReference type="Pfam" id="PF03992"/>
    </source>
</evidence>
<feature type="domain" description="ABM" evidence="2">
    <location>
        <begin position="7"/>
        <end position="76"/>
    </location>
</feature>
<protein>
    <recommendedName>
        <fullName evidence="2">ABM domain-containing protein</fullName>
    </recommendedName>
</protein>
<dbReference type="Gene3D" id="3.30.70.100">
    <property type="match status" value="1"/>
</dbReference>
<name>A0ABP5J3F3_9ACTN</name>
<comment type="caution">
    <text evidence="3">The sequence shown here is derived from an EMBL/GenBank/DDBJ whole genome shotgun (WGS) entry which is preliminary data.</text>
</comment>
<dbReference type="PANTHER" id="PTHR40057">
    <property type="entry name" value="SLR1162 PROTEIN"/>
    <property type="match status" value="1"/>
</dbReference>
<reference evidence="4" key="1">
    <citation type="journal article" date="2019" name="Int. J. Syst. Evol. Microbiol.">
        <title>The Global Catalogue of Microorganisms (GCM) 10K type strain sequencing project: providing services to taxonomists for standard genome sequencing and annotation.</title>
        <authorList>
            <consortium name="The Broad Institute Genomics Platform"/>
            <consortium name="The Broad Institute Genome Sequencing Center for Infectious Disease"/>
            <person name="Wu L."/>
            <person name="Ma J."/>
        </authorList>
    </citation>
    <scope>NUCLEOTIDE SEQUENCE [LARGE SCALE GENOMIC DNA]</scope>
    <source>
        <strain evidence="4">JCM 13813</strain>
    </source>
</reference>
<keyword evidence="1" id="KW-0472">Membrane</keyword>